<evidence type="ECO:0000313" key="15">
    <source>
        <dbReference type="Proteomes" id="UP000632195"/>
    </source>
</evidence>
<feature type="binding site" evidence="11">
    <location>
        <position position="119"/>
    </location>
    <ligand>
        <name>NADPH</name>
        <dbReference type="ChEBI" id="CHEBI:57783"/>
    </ligand>
</feature>
<gene>
    <name evidence="14" type="ORF">GCM10007108_17040</name>
</gene>
<dbReference type="InterPro" id="IPR001342">
    <property type="entry name" value="HDH_cat"/>
</dbReference>
<keyword evidence="11" id="KW-0521">NADP</keyword>
<evidence type="ECO:0000256" key="9">
    <source>
        <dbReference type="ARBA" id="ARBA00023167"/>
    </source>
</evidence>
<keyword evidence="9" id="KW-0486">Methionine biosynthesis</keyword>
<comment type="caution">
    <text evidence="14">The sequence shown here is derived from an EMBL/GenBank/DDBJ whole genome shotgun (WGS) entry which is preliminary data.</text>
</comment>
<organism evidence="14 15">
    <name type="scientific">Thermogymnomonas acidicola</name>
    <dbReference type="NCBI Taxonomy" id="399579"/>
    <lineage>
        <taxon>Archaea</taxon>
        <taxon>Methanobacteriati</taxon>
        <taxon>Thermoplasmatota</taxon>
        <taxon>Thermoplasmata</taxon>
        <taxon>Thermoplasmatales</taxon>
        <taxon>Thermogymnomonas</taxon>
    </lineage>
</organism>
<dbReference type="InterPro" id="IPR036291">
    <property type="entry name" value="NAD(P)-bd_dom_sf"/>
</dbReference>
<dbReference type="PIRSF" id="PIRSF036497">
    <property type="entry name" value="HDH_short"/>
    <property type="match status" value="1"/>
</dbReference>
<evidence type="ECO:0000256" key="6">
    <source>
        <dbReference type="ARBA" id="ARBA00022605"/>
    </source>
</evidence>
<dbReference type="RefSeq" id="WP_188681827.1">
    <property type="nucleotide sequence ID" value="NZ_BMNY01000004.1"/>
</dbReference>
<proteinExistence type="inferred from homology"/>
<dbReference type="Pfam" id="PF03447">
    <property type="entry name" value="NAD_binding_3"/>
    <property type="match status" value="1"/>
</dbReference>
<evidence type="ECO:0000259" key="13">
    <source>
        <dbReference type="Pfam" id="PF03447"/>
    </source>
</evidence>
<dbReference type="InterPro" id="IPR005106">
    <property type="entry name" value="Asp/hSer_DH_NAD-bd"/>
</dbReference>
<keyword evidence="7" id="KW-0791">Threonine biosynthesis</keyword>
<dbReference type="Pfam" id="PF00742">
    <property type="entry name" value="Homoserine_dh"/>
    <property type="match status" value="1"/>
</dbReference>
<accession>A0AA37BSP9</accession>
<evidence type="ECO:0000313" key="14">
    <source>
        <dbReference type="EMBL" id="GGM79388.1"/>
    </source>
</evidence>
<dbReference type="GO" id="GO:0009086">
    <property type="term" value="P:methionine biosynthetic process"/>
    <property type="evidence" value="ECO:0007669"/>
    <property type="project" value="UniProtKB-KW"/>
</dbReference>
<protein>
    <recommendedName>
        <fullName evidence="5">Homoserine dehydrogenase</fullName>
        <ecNumber evidence="4">1.1.1.3</ecNumber>
    </recommendedName>
</protein>
<keyword evidence="6" id="KW-0028">Amino-acid biosynthesis</keyword>
<keyword evidence="8" id="KW-0560">Oxidoreductase</keyword>
<feature type="active site" description="Proton donor" evidence="10">
    <location>
        <position position="218"/>
    </location>
</feature>
<dbReference type="AlphaFoldDB" id="A0AA37BSP9"/>
<comment type="pathway">
    <text evidence="2">Amino-acid biosynthesis; L-methionine biosynthesis via de novo pathway; L-homoserine from L-aspartate: step 3/3.</text>
</comment>
<sequence>MDISVLGAGNVGLNLLRILKEKRDVFRSRYRVDINVVSVSDSRTTVFEPNGLDLGEVIEAKASGNLSRAEAKTISFDEIFDIDNEVIVDLMPATQDGVRGRDIYMKAFRKGRHVVTANKAPLALHWAQIMEEAASRGKMIRYEATVAGGVPLFSFRDYCITPSEVISFRGIVSLTVNLVMRMMARGHSFQEAVKYAQSMGVAETDYRDDTSGLDAARKTVILANSLFGLSMSLNDLYYEGIDEGKRYRSSSRMVSTVSVEGGRVRAESRVEELSQEDPLLSLPEESLAYIIETENNGKLMVRSERDGPLETAAAVVNDIVIMAREIC</sequence>
<dbReference type="NCBIfam" id="NF005002">
    <property type="entry name" value="PRK06392.1"/>
    <property type="match status" value="1"/>
</dbReference>
<evidence type="ECO:0000256" key="8">
    <source>
        <dbReference type="ARBA" id="ARBA00023002"/>
    </source>
</evidence>
<evidence type="ECO:0000256" key="1">
    <source>
        <dbReference type="ARBA" id="ARBA00005056"/>
    </source>
</evidence>
<dbReference type="GO" id="GO:0050661">
    <property type="term" value="F:NADP binding"/>
    <property type="evidence" value="ECO:0007669"/>
    <property type="project" value="InterPro"/>
</dbReference>
<reference evidence="14" key="1">
    <citation type="journal article" date="2014" name="Int. J. Syst. Evol. Microbiol.">
        <title>Complete genome sequence of Corynebacterium casei LMG S-19264T (=DSM 44701T), isolated from a smear-ripened cheese.</title>
        <authorList>
            <consortium name="US DOE Joint Genome Institute (JGI-PGF)"/>
            <person name="Walter F."/>
            <person name="Albersmeier A."/>
            <person name="Kalinowski J."/>
            <person name="Ruckert C."/>
        </authorList>
    </citation>
    <scope>NUCLEOTIDE SEQUENCE</scope>
    <source>
        <strain evidence="14">JCM 13583</strain>
    </source>
</reference>
<evidence type="ECO:0000256" key="7">
    <source>
        <dbReference type="ARBA" id="ARBA00022697"/>
    </source>
</evidence>
<dbReference type="GO" id="GO:0004412">
    <property type="term" value="F:homoserine dehydrogenase activity"/>
    <property type="evidence" value="ECO:0007669"/>
    <property type="project" value="UniProtKB-EC"/>
</dbReference>
<evidence type="ECO:0000259" key="12">
    <source>
        <dbReference type="Pfam" id="PF00742"/>
    </source>
</evidence>
<feature type="binding site" evidence="11">
    <location>
        <begin position="7"/>
        <end position="12"/>
    </location>
    <ligand>
        <name>NADP(+)</name>
        <dbReference type="ChEBI" id="CHEBI:58349"/>
    </ligand>
</feature>
<dbReference type="GO" id="GO:0009088">
    <property type="term" value="P:threonine biosynthetic process"/>
    <property type="evidence" value="ECO:0007669"/>
    <property type="project" value="UniProtKB-KW"/>
</dbReference>
<dbReference type="PANTHER" id="PTHR43331">
    <property type="entry name" value="HOMOSERINE DEHYDROGENASE"/>
    <property type="match status" value="1"/>
</dbReference>
<evidence type="ECO:0000256" key="3">
    <source>
        <dbReference type="ARBA" id="ARBA00006753"/>
    </source>
</evidence>
<feature type="binding site" evidence="11">
    <location>
        <position position="203"/>
    </location>
    <ligand>
        <name>L-homoserine</name>
        <dbReference type="ChEBI" id="CHEBI:57476"/>
    </ligand>
</feature>
<feature type="domain" description="Aspartate/homoserine dehydrogenase NAD-binding" evidence="13">
    <location>
        <begin position="7"/>
        <end position="143"/>
    </location>
</feature>
<dbReference type="Gene3D" id="3.40.50.720">
    <property type="entry name" value="NAD(P)-binding Rossmann-like Domain"/>
    <property type="match status" value="1"/>
</dbReference>
<name>A0AA37BSP9_9ARCH</name>
<evidence type="ECO:0000256" key="4">
    <source>
        <dbReference type="ARBA" id="ARBA00013213"/>
    </source>
</evidence>
<comment type="similarity">
    <text evidence="3">Belongs to the homoserine dehydrogenase family.</text>
</comment>
<dbReference type="Gene3D" id="3.30.360.10">
    <property type="entry name" value="Dihydrodipicolinate Reductase, domain 2"/>
    <property type="match status" value="1"/>
</dbReference>
<dbReference type="EC" id="1.1.1.3" evidence="4"/>
<feature type="domain" description="Homoserine dehydrogenase catalytic" evidence="12">
    <location>
        <begin position="151"/>
        <end position="320"/>
    </location>
</feature>
<reference evidence="14" key="2">
    <citation type="submission" date="2022-09" db="EMBL/GenBank/DDBJ databases">
        <authorList>
            <person name="Sun Q."/>
            <person name="Ohkuma M."/>
        </authorList>
    </citation>
    <scope>NUCLEOTIDE SEQUENCE</scope>
    <source>
        <strain evidence="14">JCM 13583</strain>
    </source>
</reference>
<dbReference type="PANTHER" id="PTHR43331:SF1">
    <property type="entry name" value="HOMOSERINE DEHYDROGENASE"/>
    <property type="match status" value="1"/>
</dbReference>
<dbReference type="SUPFAM" id="SSF55347">
    <property type="entry name" value="Glyceraldehyde-3-phosphate dehydrogenase-like, C-terminal domain"/>
    <property type="match status" value="1"/>
</dbReference>
<keyword evidence="15" id="KW-1185">Reference proteome</keyword>
<evidence type="ECO:0000256" key="5">
    <source>
        <dbReference type="ARBA" id="ARBA00013376"/>
    </source>
</evidence>
<dbReference type="Proteomes" id="UP000632195">
    <property type="component" value="Unassembled WGS sequence"/>
</dbReference>
<dbReference type="EMBL" id="BMNY01000004">
    <property type="protein sequence ID" value="GGM79388.1"/>
    <property type="molecule type" value="Genomic_DNA"/>
</dbReference>
<evidence type="ECO:0000256" key="11">
    <source>
        <dbReference type="PIRSR" id="PIRSR036497-2"/>
    </source>
</evidence>
<evidence type="ECO:0000256" key="2">
    <source>
        <dbReference type="ARBA" id="ARBA00005062"/>
    </source>
</evidence>
<dbReference type="SUPFAM" id="SSF51735">
    <property type="entry name" value="NAD(P)-binding Rossmann-fold domains"/>
    <property type="match status" value="1"/>
</dbReference>
<dbReference type="InterPro" id="IPR022697">
    <property type="entry name" value="HDH_short"/>
</dbReference>
<evidence type="ECO:0000256" key="10">
    <source>
        <dbReference type="PIRSR" id="PIRSR036497-1"/>
    </source>
</evidence>
<comment type="pathway">
    <text evidence="1">Amino-acid biosynthesis; L-threonine biosynthesis; L-threonine from L-aspartate: step 3/5.</text>
</comment>